<sequence length="569" mass="60917">MAKLTLPAFKLKWQTRFRDNDNFEIGEADLREFALDAADTFGLADALWNYRGAFIVPTAPATIVVARGDVFTSGRGLWQSLEAGSVSTAPAAGTQWRQLLELGYQDGGVFVPDTNQVVKKDWVYTYGRQRWRSNRDMVANAAPAAGNWTLVLDATPGNTFDELFLVGDTEAATRAARIAQDGVGNIFLRSTLFGYGFQYYPGDYEVKADGELAINGRQGVRLPRLTQAEREAILLPRPPGLLVYQTDGAQPGYYELTASGWQPLGGGAPSPADALTQDEVDTLLATGEVAAAAYEIAAGYIQYFGADGQVTTYTDLATALTAPHRYQNGIVQVRQSEPALSRDALNPPYRSLYGNNNLLFLQNHTLQLSLSASGISINGGGSGRIIGGGYGANKNYLRNGHLEQAILAPGAGNTIVLENMLPLTYGQMRIEGPGTVELVGSTDITGWQIDPQTTIVDKRGGTPGDLSNYDTRAEAAAKYGVATRGTAELTFTQDAEYAQVNTTFTVDAVGARVGAVVRIRLGAGASEPTLPSSGFLKLTSATFTSGKAHIYSFCVAADGIIEYYIIVLP</sequence>
<reference evidence="1 2" key="1">
    <citation type="submission" date="2022-04" db="EMBL/GenBank/DDBJ databases">
        <title>Hymenobacter sp. isolated from the air.</title>
        <authorList>
            <person name="Won M."/>
            <person name="Lee C.-M."/>
            <person name="Woen H.-Y."/>
            <person name="Kwon S.-W."/>
        </authorList>
    </citation>
    <scope>NUCLEOTIDE SEQUENCE [LARGE SCALE GENOMIC DNA]</scope>
    <source>
        <strain evidence="2">5413 J-13</strain>
    </source>
</reference>
<evidence type="ECO:0000313" key="1">
    <source>
        <dbReference type="EMBL" id="UOR06729.1"/>
    </source>
</evidence>
<dbReference type="RefSeq" id="WP_245095928.1">
    <property type="nucleotide sequence ID" value="NZ_CP095053.1"/>
</dbReference>
<proteinExistence type="predicted"/>
<dbReference type="AlphaFoldDB" id="A0A8T9T481"/>
<protein>
    <submittedName>
        <fullName evidence="1">Uncharacterized protein</fullName>
    </submittedName>
</protein>
<gene>
    <name evidence="1" type="ORF">MUN82_06420</name>
</gene>
<dbReference type="Proteomes" id="UP000829925">
    <property type="component" value="Chromosome"/>
</dbReference>
<evidence type="ECO:0000313" key="2">
    <source>
        <dbReference type="Proteomes" id="UP000829925"/>
    </source>
</evidence>
<dbReference type="KEGG" id="haei:MUN82_06420"/>
<organism evidence="1 2">
    <name type="scientific">Hymenobacter aerilatus</name>
    <dbReference type="NCBI Taxonomy" id="2932251"/>
    <lineage>
        <taxon>Bacteria</taxon>
        <taxon>Pseudomonadati</taxon>
        <taxon>Bacteroidota</taxon>
        <taxon>Cytophagia</taxon>
        <taxon>Cytophagales</taxon>
        <taxon>Hymenobacteraceae</taxon>
        <taxon>Hymenobacter</taxon>
    </lineage>
</organism>
<dbReference type="EMBL" id="CP095053">
    <property type="protein sequence ID" value="UOR06729.1"/>
    <property type="molecule type" value="Genomic_DNA"/>
</dbReference>
<name>A0A8T9T481_9BACT</name>
<keyword evidence="2" id="KW-1185">Reference proteome</keyword>
<accession>A0A8T9T481</accession>